<feature type="transmembrane region" description="Helical" evidence="7">
    <location>
        <begin position="55"/>
        <end position="75"/>
    </location>
</feature>
<evidence type="ECO:0000256" key="6">
    <source>
        <dbReference type="ARBA" id="ARBA00023136"/>
    </source>
</evidence>
<protein>
    <recommendedName>
        <fullName evidence="7">TRAP transporter large permease protein</fullName>
    </recommendedName>
</protein>
<feature type="transmembrane region" description="Helical" evidence="7">
    <location>
        <begin position="357"/>
        <end position="379"/>
    </location>
</feature>
<organism evidence="9 10">
    <name type="scientific">Acuticoccus mangrovi</name>
    <dbReference type="NCBI Taxonomy" id="2796142"/>
    <lineage>
        <taxon>Bacteria</taxon>
        <taxon>Pseudomonadati</taxon>
        <taxon>Pseudomonadota</taxon>
        <taxon>Alphaproteobacteria</taxon>
        <taxon>Hyphomicrobiales</taxon>
        <taxon>Amorphaceae</taxon>
        <taxon>Acuticoccus</taxon>
    </lineage>
</organism>
<evidence type="ECO:0000256" key="7">
    <source>
        <dbReference type="RuleBase" id="RU369079"/>
    </source>
</evidence>
<feature type="transmembrane region" description="Helical" evidence="7">
    <location>
        <begin position="168"/>
        <end position="194"/>
    </location>
</feature>
<evidence type="ECO:0000256" key="2">
    <source>
        <dbReference type="ARBA" id="ARBA00022475"/>
    </source>
</evidence>
<feature type="transmembrane region" description="Helical" evidence="7">
    <location>
        <begin position="95"/>
        <end position="124"/>
    </location>
</feature>
<dbReference type="Pfam" id="PF06808">
    <property type="entry name" value="DctM"/>
    <property type="match status" value="1"/>
</dbReference>
<evidence type="ECO:0000256" key="4">
    <source>
        <dbReference type="ARBA" id="ARBA00022692"/>
    </source>
</evidence>
<dbReference type="Proteomes" id="UP000609531">
    <property type="component" value="Unassembled WGS sequence"/>
</dbReference>
<feature type="transmembrane region" description="Helical" evidence="7">
    <location>
        <begin position="217"/>
        <end position="235"/>
    </location>
</feature>
<dbReference type="GO" id="GO:0005886">
    <property type="term" value="C:plasma membrane"/>
    <property type="evidence" value="ECO:0007669"/>
    <property type="project" value="UniProtKB-SubCell"/>
</dbReference>
<feature type="transmembrane region" description="Helical" evidence="7">
    <location>
        <begin position="272"/>
        <end position="293"/>
    </location>
</feature>
<evidence type="ECO:0000259" key="8">
    <source>
        <dbReference type="Pfam" id="PF06808"/>
    </source>
</evidence>
<reference evidence="9" key="1">
    <citation type="submission" date="2020-12" db="EMBL/GenBank/DDBJ databases">
        <title>Bacterial taxonomy.</title>
        <authorList>
            <person name="Pan X."/>
        </authorList>
    </citation>
    <scope>NUCLEOTIDE SEQUENCE</scope>
    <source>
        <strain evidence="9">B2012</strain>
    </source>
</reference>
<comment type="subcellular location">
    <subcellularLocation>
        <location evidence="1 7">Cell inner membrane</location>
        <topology evidence="1 7">Multi-pass membrane protein</topology>
    </subcellularLocation>
</comment>
<comment type="similarity">
    <text evidence="7">Belongs to the TRAP transporter large permease family.</text>
</comment>
<feature type="domain" description="TRAP C4-dicarboxylate transport system permease DctM subunit" evidence="8">
    <location>
        <begin position="8"/>
        <end position="415"/>
    </location>
</feature>
<comment type="caution">
    <text evidence="7">Lacks conserved residue(s) required for the propagation of feature annotation.</text>
</comment>
<feature type="transmembrane region" description="Helical" evidence="7">
    <location>
        <begin position="391"/>
        <end position="412"/>
    </location>
</feature>
<comment type="function">
    <text evidence="7">Part of the tripartite ATP-independent periplasmic (TRAP) transport system.</text>
</comment>
<evidence type="ECO:0000313" key="10">
    <source>
        <dbReference type="Proteomes" id="UP000609531"/>
    </source>
</evidence>
<dbReference type="GO" id="GO:0022857">
    <property type="term" value="F:transmembrane transporter activity"/>
    <property type="evidence" value="ECO:0007669"/>
    <property type="project" value="UniProtKB-UniRule"/>
</dbReference>
<sequence>MPIPFLIATAFVVLIIGSPIFLAILGPTFITFELFAPPIPAMVLPQRMVDGVNKFSLLAIPLFIFAADIIARGQIGARLVAMVESFCGHLRGGLAIATIIACALFGAMSGIGPAAVVSIGPIVYPALIRQGYSRGFAVGLIVTSSTLAMLIPPSVAMILYALQTNTSIGAVFLAGLGSGFVFSVVLCIYAYLYARRYNIAMDEKAPWSLRWKRTKEAAFALGLPVIILGGIYGGAFTPTEAAAFACVYAMMVEVLIYRQLSFKDLFNISSASAGTISVLLILVASGTVLTYYLTLSQIPQQVTSTLAGASAFEILLIINVLFLIAGMFVDPNSLIIVLTPLIYRAALAAGIDPVHLGSVIVANVALGMVSPPFGLNLFIGITTFRASYLEVVKAVLPFIGLMLIVLLLITYIPQISLFLPQVIG</sequence>
<keyword evidence="7" id="KW-0813">Transport</keyword>
<feature type="transmembrane region" description="Helical" evidence="7">
    <location>
        <begin position="6"/>
        <end position="35"/>
    </location>
</feature>
<keyword evidence="5 7" id="KW-1133">Transmembrane helix</keyword>
<dbReference type="PIRSF" id="PIRSF006066">
    <property type="entry name" value="HI0050"/>
    <property type="match status" value="1"/>
</dbReference>
<dbReference type="InterPro" id="IPR010656">
    <property type="entry name" value="DctM"/>
</dbReference>
<dbReference type="NCBIfam" id="TIGR00786">
    <property type="entry name" value="dctM"/>
    <property type="match status" value="1"/>
</dbReference>
<dbReference type="PANTHER" id="PTHR33362">
    <property type="entry name" value="SIALIC ACID TRAP TRANSPORTER PERMEASE PROTEIN SIAT-RELATED"/>
    <property type="match status" value="1"/>
</dbReference>
<comment type="subunit">
    <text evidence="7">The complex comprises the extracytoplasmic solute receptor protein and the two transmembrane proteins.</text>
</comment>
<accession>A0A934IM92</accession>
<keyword evidence="3 7" id="KW-0997">Cell inner membrane</keyword>
<keyword evidence="10" id="KW-1185">Reference proteome</keyword>
<gene>
    <name evidence="9" type="ORF">JCR33_04595</name>
</gene>
<evidence type="ECO:0000256" key="1">
    <source>
        <dbReference type="ARBA" id="ARBA00004429"/>
    </source>
</evidence>
<name>A0A934IM92_9HYPH</name>
<dbReference type="InterPro" id="IPR004681">
    <property type="entry name" value="TRAP_DctM"/>
</dbReference>
<feature type="transmembrane region" description="Helical" evidence="7">
    <location>
        <begin position="305"/>
        <end position="326"/>
    </location>
</feature>
<evidence type="ECO:0000313" key="9">
    <source>
        <dbReference type="EMBL" id="MBJ3774953.1"/>
    </source>
</evidence>
<evidence type="ECO:0000256" key="3">
    <source>
        <dbReference type="ARBA" id="ARBA00022519"/>
    </source>
</evidence>
<keyword evidence="4 7" id="KW-0812">Transmembrane</keyword>
<dbReference type="RefSeq" id="WP_198880854.1">
    <property type="nucleotide sequence ID" value="NZ_JAEKJA010000003.1"/>
</dbReference>
<dbReference type="EMBL" id="JAEKJA010000003">
    <property type="protein sequence ID" value="MBJ3774953.1"/>
    <property type="molecule type" value="Genomic_DNA"/>
</dbReference>
<keyword evidence="2" id="KW-1003">Cell membrane</keyword>
<dbReference type="AlphaFoldDB" id="A0A934IM92"/>
<evidence type="ECO:0000256" key="5">
    <source>
        <dbReference type="ARBA" id="ARBA00022989"/>
    </source>
</evidence>
<dbReference type="PANTHER" id="PTHR33362:SF5">
    <property type="entry name" value="C4-DICARBOXYLATE TRAP TRANSPORTER LARGE PERMEASE PROTEIN DCTM"/>
    <property type="match status" value="1"/>
</dbReference>
<feature type="transmembrane region" description="Helical" evidence="7">
    <location>
        <begin position="136"/>
        <end position="162"/>
    </location>
</feature>
<proteinExistence type="inferred from homology"/>
<comment type="caution">
    <text evidence="9">The sequence shown here is derived from an EMBL/GenBank/DDBJ whole genome shotgun (WGS) entry which is preliminary data.</text>
</comment>
<keyword evidence="6 7" id="KW-0472">Membrane</keyword>